<reference evidence="2 3" key="1">
    <citation type="submission" date="2021-03" db="EMBL/GenBank/DDBJ databases">
        <title>Whole genome shotgun sequence of Actinoplanes toevensis NBRC 105298.</title>
        <authorList>
            <person name="Komaki H."/>
            <person name="Tamura T."/>
        </authorList>
    </citation>
    <scope>NUCLEOTIDE SEQUENCE [LARGE SCALE GENOMIC DNA]</scope>
    <source>
        <strain evidence="2 3">NBRC 105298</strain>
    </source>
</reference>
<dbReference type="Pfam" id="PF13466">
    <property type="entry name" value="STAS_2"/>
    <property type="match status" value="1"/>
</dbReference>
<evidence type="ECO:0000313" key="3">
    <source>
        <dbReference type="Proteomes" id="UP000677082"/>
    </source>
</evidence>
<dbReference type="InterPro" id="IPR036513">
    <property type="entry name" value="STAS_dom_sf"/>
</dbReference>
<proteinExistence type="predicted"/>
<keyword evidence="3" id="KW-1185">Reference proteome</keyword>
<evidence type="ECO:0000313" key="2">
    <source>
        <dbReference type="EMBL" id="GIM97360.1"/>
    </source>
</evidence>
<dbReference type="Gene3D" id="3.30.750.24">
    <property type="entry name" value="STAS domain"/>
    <property type="match status" value="1"/>
</dbReference>
<protein>
    <recommendedName>
        <fullName evidence="1">STAS domain-containing protein</fullName>
    </recommendedName>
</protein>
<organism evidence="2 3">
    <name type="scientific">Paractinoplanes toevensis</name>
    <dbReference type="NCBI Taxonomy" id="571911"/>
    <lineage>
        <taxon>Bacteria</taxon>
        <taxon>Bacillati</taxon>
        <taxon>Actinomycetota</taxon>
        <taxon>Actinomycetes</taxon>
        <taxon>Micromonosporales</taxon>
        <taxon>Micromonosporaceae</taxon>
        <taxon>Paractinoplanes</taxon>
    </lineage>
</organism>
<dbReference type="SUPFAM" id="SSF52091">
    <property type="entry name" value="SpoIIaa-like"/>
    <property type="match status" value="1"/>
</dbReference>
<evidence type="ECO:0000259" key="1">
    <source>
        <dbReference type="PROSITE" id="PS50801"/>
    </source>
</evidence>
<comment type="caution">
    <text evidence="2">The sequence shown here is derived from an EMBL/GenBank/DDBJ whole genome shotgun (WGS) entry which is preliminary data.</text>
</comment>
<accession>A0A919WC31</accession>
<dbReference type="InterPro" id="IPR058548">
    <property type="entry name" value="MlaB-like_STAS"/>
</dbReference>
<dbReference type="PROSITE" id="PS50801">
    <property type="entry name" value="STAS"/>
    <property type="match status" value="1"/>
</dbReference>
<dbReference type="Proteomes" id="UP000677082">
    <property type="component" value="Unassembled WGS sequence"/>
</dbReference>
<dbReference type="AlphaFoldDB" id="A0A919WC31"/>
<dbReference type="CDD" id="cd07043">
    <property type="entry name" value="STAS_anti-anti-sigma_factors"/>
    <property type="match status" value="1"/>
</dbReference>
<sequence>MLDIPVVPTPHFSISLLAEPPDAVRVSLSGEFDMSVGDALADALRAAAHRPGVTRVVVDLEDTMLIDSHAIAGLVAGYDAATSAGRGFAVVNGRGLVQQVLDVTGLSEVLCGRS</sequence>
<feature type="domain" description="STAS" evidence="1">
    <location>
        <begin position="13"/>
        <end position="114"/>
    </location>
</feature>
<name>A0A919WC31_9ACTN</name>
<dbReference type="EMBL" id="BOQN01000143">
    <property type="protein sequence ID" value="GIM97360.1"/>
    <property type="molecule type" value="Genomic_DNA"/>
</dbReference>
<dbReference type="InterPro" id="IPR002645">
    <property type="entry name" value="STAS_dom"/>
</dbReference>
<gene>
    <name evidence="2" type="ORF">Ato02nite_091530</name>
</gene>